<accession>A0ABR8F2A1</accession>
<keyword evidence="2" id="KW-0012">Acyltransferase</keyword>
<evidence type="ECO:0000259" key="3">
    <source>
        <dbReference type="PROSITE" id="PS51186"/>
    </source>
</evidence>
<dbReference type="EMBL" id="JACJTE010000024">
    <property type="protein sequence ID" value="MBD2562990.1"/>
    <property type="molecule type" value="Genomic_DNA"/>
</dbReference>
<proteinExistence type="predicted"/>
<dbReference type="Pfam" id="PF00583">
    <property type="entry name" value="Acetyltransf_1"/>
    <property type="match status" value="1"/>
</dbReference>
<dbReference type="Proteomes" id="UP000604661">
    <property type="component" value="Unassembled WGS sequence"/>
</dbReference>
<evidence type="ECO:0000313" key="4">
    <source>
        <dbReference type="EMBL" id="MBD2562990.1"/>
    </source>
</evidence>
<feature type="domain" description="N-acetyltransferase" evidence="3">
    <location>
        <begin position="19"/>
        <end position="182"/>
    </location>
</feature>
<dbReference type="CDD" id="cd04301">
    <property type="entry name" value="NAT_SF"/>
    <property type="match status" value="1"/>
</dbReference>
<dbReference type="InterPro" id="IPR050680">
    <property type="entry name" value="YpeA/RimI_acetyltransf"/>
</dbReference>
<dbReference type="PANTHER" id="PTHR43420">
    <property type="entry name" value="ACETYLTRANSFERASE"/>
    <property type="match status" value="1"/>
</dbReference>
<sequence length="182" mass="21095">MIRRGSTLDRALLLKFMQRTYQDLFPNEDFSHLEQTVKQYFSSDTPLWWVEEEREQGAGSREQGEISLFCTLPPTPLPPPHAPFPMSNAHPPIACLWVGNAIDQVHGNRHAHIFILYVLPEHRRRGIGRALMQYVENWAIQRGDHQIGLQVFQSNKPALNLYNQLGYQTQSLWMVKFLSAEK</sequence>
<keyword evidence="1" id="KW-0808">Transferase</keyword>
<dbReference type="InterPro" id="IPR016181">
    <property type="entry name" value="Acyl_CoA_acyltransferase"/>
</dbReference>
<organism evidence="4 5">
    <name type="scientific">Nostoc linckia FACHB-391</name>
    <dbReference type="NCBI Taxonomy" id="2692906"/>
    <lineage>
        <taxon>Bacteria</taxon>
        <taxon>Bacillati</taxon>
        <taxon>Cyanobacteriota</taxon>
        <taxon>Cyanophyceae</taxon>
        <taxon>Nostocales</taxon>
        <taxon>Nostocaceae</taxon>
        <taxon>Nostoc</taxon>
    </lineage>
</organism>
<dbReference type="InterPro" id="IPR000182">
    <property type="entry name" value="GNAT_dom"/>
</dbReference>
<dbReference type="Gene3D" id="3.40.630.30">
    <property type="match status" value="1"/>
</dbReference>
<dbReference type="SUPFAM" id="SSF55729">
    <property type="entry name" value="Acyl-CoA N-acyltransferases (Nat)"/>
    <property type="match status" value="1"/>
</dbReference>
<evidence type="ECO:0000256" key="2">
    <source>
        <dbReference type="ARBA" id="ARBA00023315"/>
    </source>
</evidence>
<reference evidence="4 5" key="1">
    <citation type="journal article" date="2020" name="ISME J.">
        <title>Comparative genomics reveals insights into cyanobacterial evolution and habitat adaptation.</title>
        <authorList>
            <person name="Chen M.Y."/>
            <person name="Teng W.K."/>
            <person name="Zhao L."/>
            <person name="Hu C.X."/>
            <person name="Zhou Y.K."/>
            <person name="Han B.P."/>
            <person name="Song L.R."/>
            <person name="Shu W.S."/>
        </authorList>
    </citation>
    <scope>NUCLEOTIDE SEQUENCE [LARGE SCALE GENOMIC DNA]</scope>
    <source>
        <strain evidence="4 5">FACHB-391</strain>
    </source>
</reference>
<dbReference type="PROSITE" id="PS51186">
    <property type="entry name" value="GNAT"/>
    <property type="match status" value="1"/>
</dbReference>
<protein>
    <submittedName>
        <fullName evidence="4">GNAT family N-acetyltransferase</fullName>
    </submittedName>
</protein>
<evidence type="ECO:0000256" key="1">
    <source>
        <dbReference type="ARBA" id="ARBA00022679"/>
    </source>
</evidence>
<keyword evidence="5" id="KW-1185">Reference proteome</keyword>
<evidence type="ECO:0000313" key="5">
    <source>
        <dbReference type="Proteomes" id="UP000604661"/>
    </source>
</evidence>
<comment type="caution">
    <text evidence="4">The sequence shown here is derived from an EMBL/GenBank/DDBJ whole genome shotgun (WGS) entry which is preliminary data.</text>
</comment>
<name>A0ABR8F2A1_NOSLI</name>
<gene>
    <name evidence="4" type="ORF">H6G95_20675</name>
</gene>